<evidence type="ECO:0000313" key="2">
    <source>
        <dbReference type="EMBL" id="KAK1842907.1"/>
    </source>
</evidence>
<reference evidence="2" key="1">
    <citation type="submission" date="2023-01" db="EMBL/GenBank/DDBJ databases">
        <title>Colletotrichum chrysophilum M932 genome sequence.</title>
        <authorList>
            <person name="Baroncelli R."/>
        </authorList>
    </citation>
    <scope>NUCLEOTIDE SEQUENCE</scope>
    <source>
        <strain evidence="2">M932</strain>
    </source>
</reference>
<sequence>MSLPQTEDPSGQVDLATMYSCSPSLAIMGRLWLRQDCNSPKLLSCKLPQRAASILSLKTRPKTRGDSLRKVWPPAVPTAPNLKASKKKKKSKNQ</sequence>
<feature type="region of interest" description="Disordered" evidence="1">
    <location>
        <begin position="58"/>
        <end position="94"/>
    </location>
</feature>
<evidence type="ECO:0000313" key="3">
    <source>
        <dbReference type="Proteomes" id="UP001243330"/>
    </source>
</evidence>
<keyword evidence="3" id="KW-1185">Reference proteome</keyword>
<organism evidence="2 3">
    <name type="scientific">Colletotrichum chrysophilum</name>
    <dbReference type="NCBI Taxonomy" id="1836956"/>
    <lineage>
        <taxon>Eukaryota</taxon>
        <taxon>Fungi</taxon>
        <taxon>Dikarya</taxon>
        <taxon>Ascomycota</taxon>
        <taxon>Pezizomycotina</taxon>
        <taxon>Sordariomycetes</taxon>
        <taxon>Hypocreomycetidae</taxon>
        <taxon>Glomerellales</taxon>
        <taxon>Glomerellaceae</taxon>
        <taxon>Colletotrichum</taxon>
        <taxon>Colletotrichum gloeosporioides species complex</taxon>
    </lineage>
</organism>
<protein>
    <submittedName>
        <fullName evidence="2">Uncharacterized protein</fullName>
    </submittedName>
</protein>
<proteinExistence type="predicted"/>
<gene>
    <name evidence="2" type="ORF">CCHR01_14476</name>
</gene>
<dbReference type="EMBL" id="JAQOWY010000388">
    <property type="protein sequence ID" value="KAK1842907.1"/>
    <property type="molecule type" value="Genomic_DNA"/>
</dbReference>
<dbReference type="Proteomes" id="UP001243330">
    <property type="component" value="Unassembled WGS sequence"/>
</dbReference>
<accession>A0AAD9A845</accession>
<name>A0AAD9A845_9PEZI</name>
<feature type="compositionally biased region" description="Basic residues" evidence="1">
    <location>
        <begin position="84"/>
        <end position="94"/>
    </location>
</feature>
<comment type="caution">
    <text evidence="2">The sequence shown here is derived from an EMBL/GenBank/DDBJ whole genome shotgun (WGS) entry which is preliminary data.</text>
</comment>
<dbReference type="AlphaFoldDB" id="A0AAD9A845"/>
<evidence type="ECO:0000256" key="1">
    <source>
        <dbReference type="SAM" id="MobiDB-lite"/>
    </source>
</evidence>